<reference evidence="3" key="1">
    <citation type="submission" date="2015-07" db="EMBL/GenBank/DDBJ databases">
        <title>Draft genome sequence of the purine-degrading Gottschalkia purinilyticum DSM 1384 (formerly Clostridium purinilyticum).</title>
        <authorList>
            <person name="Poehlein A."/>
            <person name="Schiel-Bengelsdorf B."/>
            <person name="Bengelsdorf F.R."/>
            <person name="Daniel R."/>
            <person name="Duerre P."/>
        </authorList>
    </citation>
    <scope>NUCLEOTIDE SEQUENCE [LARGE SCALE GENOMIC DNA]</scope>
    <source>
        <strain evidence="3">DSM 1384</strain>
    </source>
</reference>
<accession>A0A0L0WBA8</accession>
<evidence type="ECO:0000313" key="3">
    <source>
        <dbReference type="Proteomes" id="UP000037267"/>
    </source>
</evidence>
<dbReference type="Pfam" id="PF02325">
    <property type="entry name" value="CCB3_YggT"/>
    <property type="match status" value="1"/>
</dbReference>
<evidence type="ECO:0000313" key="2">
    <source>
        <dbReference type="EMBL" id="KNF08722.1"/>
    </source>
</evidence>
<dbReference type="AlphaFoldDB" id="A0A0L0WBA8"/>
<dbReference type="STRING" id="1503.CLPU_5c00290"/>
<dbReference type="InterPro" id="IPR003425">
    <property type="entry name" value="CCB3/YggT"/>
</dbReference>
<gene>
    <name evidence="2" type="ORF">CLPU_5c00290</name>
</gene>
<name>A0A0L0WBA8_GOTPU</name>
<organism evidence="2 3">
    <name type="scientific">Gottschalkia purinilytica</name>
    <name type="common">Clostridium purinilyticum</name>
    <dbReference type="NCBI Taxonomy" id="1503"/>
    <lineage>
        <taxon>Bacteria</taxon>
        <taxon>Bacillati</taxon>
        <taxon>Bacillota</taxon>
        <taxon>Tissierellia</taxon>
        <taxon>Tissierellales</taxon>
        <taxon>Gottschalkiaceae</taxon>
        <taxon>Gottschalkia</taxon>
    </lineage>
</organism>
<keyword evidence="1" id="KW-0812">Transmembrane</keyword>
<feature type="transmembrane region" description="Helical" evidence="1">
    <location>
        <begin position="7"/>
        <end position="29"/>
    </location>
</feature>
<keyword evidence="3" id="KW-1185">Reference proteome</keyword>
<evidence type="ECO:0000256" key="1">
    <source>
        <dbReference type="SAM" id="Phobius"/>
    </source>
</evidence>
<proteinExistence type="predicted"/>
<keyword evidence="1" id="KW-0472">Membrane</keyword>
<dbReference type="GO" id="GO:0016020">
    <property type="term" value="C:membrane"/>
    <property type="evidence" value="ECO:0007669"/>
    <property type="project" value="InterPro"/>
</dbReference>
<keyword evidence="1" id="KW-1133">Transmembrane helix</keyword>
<dbReference type="EMBL" id="LGSS01000005">
    <property type="protein sequence ID" value="KNF08722.1"/>
    <property type="molecule type" value="Genomic_DNA"/>
</dbReference>
<evidence type="ECO:0008006" key="4">
    <source>
        <dbReference type="Google" id="ProtNLM"/>
    </source>
</evidence>
<dbReference type="OrthoDB" id="283553at2"/>
<comment type="caution">
    <text evidence="2">The sequence shown here is derived from an EMBL/GenBank/DDBJ whole genome shotgun (WGS) entry which is preliminary data.</text>
</comment>
<protein>
    <recommendedName>
        <fullName evidence="4">YggT family protein</fullName>
    </recommendedName>
</protein>
<dbReference type="RefSeq" id="WP_157857706.1">
    <property type="nucleotide sequence ID" value="NZ_LGSS01000005.1"/>
</dbReference>
<feature type="transmembrane region" description="Helical" evidence="1">
    <location>
        <begin position="60"/>
        <end position="79"/>
    </location>
</feature>
<dbReference type="Proteomes" id="UP000037267">
    <property type="component" value="Unassembled WGS sequence"/>
</dbReference>
<sequence>MNILRHSLDLFINVLSWLIIIRGILSFIIDDYYNPIFKIIYQLTEPIIAPFRNLVSRLRIDTGMIDISPLLAIIFLSLIRSII</sequence>